<proteinExistence type="predicted"/>
<dbReference type="InterPro" id="IPR002937">
    <property type="entry name" value="Amino_oxidase"/>
</dbReference>
<dbReference type="InterPro" id="IPR052206">
    <property type="entry name" value="Retinol_saturase"/>
</dbReference>
<dbReference type="GO" id="GO:0016853">
    <property type="term" value="F:isomerase activity"/>
    <property type="evidence" value="ECO:0007669"/>
    <property type="project" value="UniProtKB-KW"/>
</dbReference>
<evidence type="ECO:0000259" key="6">
    <source>
        <dbReference type="Pfam" id="PF01593"/>
    </source>
</evidence>
<dbReference type="RefSeq" id="WP_052553531.1">
    <property type="nucleotide sequence ID" value="NZ_JMCC02000072.1"/>
</dbReference>
<dbReference type="EMBL" id="JMCC02000072">
    <property type="protein sequence ID" value="KIG14506.1"/>
    <property type="molecule type" value="Genomic_DNA"/>
</dbReference>
<dbReference type="Gene3D" id="3.50.50.60">
    <property type="entry name" value="FAD/NAD(P)-binding domain"/>
    <property type="match status" value="2"/>
</dbReference>
<dbReference type="Proteomes" id="UP000031599">
    <property type="component" value="Unassembled WGS sequence"/>
</dbReference>
<evidence type="ECO:0000256" key="4">
    <source>
        <dbReference type="ARBA" id="ARBA00022857"/>
    </source>
</evidence>
<comment type="caution">
    <text evidence="7">The sequence shown here is derived from an EMBL/GenBank/DDBJ whole genome shotgun (WGS) entry which is preliminary data.</text>
</comment>
<accession>A0A0C2CTL5</accession>
<keyword evidence="7" id="KW-0413">Isomerase</keyword>
<dbReference type="GO" id="GO:0016491">
    <property type="term" value="F:oxidoreductase activity"/>
    <property type="evidence" value="ECO:0007669"/>
    <property type="project" value="InterPro"/>
</dbReference>
<sequence>MAQDKPWSTQTPEGKLDYIVIGSGIGGMCCAALLAKLGKRVLVLEQHYEPGGYTHTFKRKGWRWDVGVHAVGEVTKRSMPGRLLAHLTDDRLRWASLGPVYDEFYWPDDFRIDFPDTPEKFRANLLAAFPDEREAIDTWLALAREVAGSMRGYYLSRTLPPGIGRGAETVFARTAKKWFERRTADVVAELTDNERLRAILVSQWGYYGSTPRRSSFAMQALVTRHFQWGGYYPVGGSDQIARCLLQTVADAGGWTKIRADVEHIIIEHGTACGVRLRGRDGAPGEVIRADRIVSAAGVWSTVERLLPVEHAKQSWARSVAQLDPAPPHVCLYLGFEGDITKAGAGAANKWFYETWDTEVGGWDVAPGKPVPRAPVLYCSFPSLKDPQHDPGPKQRHTGEIVTFVPWSSFERWQGSRWQRRDADYEAFKQELHDAILAQYLEYMPALAPMIAHAELSTPLSTDHFVRPFAGSIYGLEPTPERYRNPWLRARSPIEGLFFAGSEVSTVGVVGGMMGGVLAALSAEPVAGARLMFEVERG</sequence>
<keyword evidence="5" id="KW-0520">NAD</keyword>
<evidence type="ECO:0000256" key="2">
    <source>
        <dbReference type="ARBA" id="ARBA00022729"/>
    </source>
</evidence>
<evidence type="ECO:0000256" key="5">
    <source>
        <dbReference type="ARBA" id="ARBA00023027"/>
    </source>
</evidence>
<dbReference type="AlphaFoldDB" id="A0A0C2CTL5"/>
<gene>
    <name evidence="7" type="ORF">DB30_06733</name>
</gene>
<reference evidence="7 8" key="1">
    <citation type="submission" date="2014-12" db="EMBL/GenBank/DDBJ databases">
        <title>Genome assembly of Enhygromyxa salina DSM 15201.</title>
        <authorList>
            <person name="Sharma G."/>
            <person name="Subramanian S."/>
        </authorList>
    </citation>
    <scope>NUCLEOTIDE SEQUENCE [LARGE SCALE GENOMIC DNA]</scope>
    <source>
        <strain evidence="7 8">DSM 15201</strain>
    </source>
</reference>
<keyword evidence="3" id="KW-0274">FAD</keyword>
<organism evidence="7 8">
    <name type="scientific">Enhygromyxa salina</name>
    <dbReference type="NCBI Taxonomy" id="215803"/>
    <lineage>
        <taxon>Bacteria</taxon>
        <taxon>Pseudomonadati</taxon>
        <taxon>Myxococcota</taxon>
        <taxon>Polyangia</taxon>
        <taxon>Nannocystales</taxon>
        <taxon>Nannocystaceae</taxon>
        <taxon>Enhygromyxa</taxon>
    </lineage>
</organism>
<feature type="domain" description="Amine oxidase" evidence="6">
    <location>
        <begin position="25"/>
        <end position="519"/>
    </location>
</feature>
<dbReference type="InterPro" id="IPR036188">
    <property type="entry name" value="FAD/NAD-bd_sf"/>
</dbReference>
<name>A0A0C2CTL5_9BACT</name>
<dbReference type="PANTHER" id="PTHR46091">
    <property type="entry name" value="BLR7054 PROTEIN"/>
    <property type="match status" value="1"/>
</dbReference>
<keyword evidence="4" id="KW-0521">NADP</keyword>
<dbReference type="SUPFAM" id="SSF51905">
    <property type="entry name" value="FAD/NAD(P)-binding domain"/>
    <property type="match status" value="1"/>
</dbReference>
<protein>
    <submittedName>
        <fullName evidence="7">Carotenoid cis-trans isomerase</fullName>
    </submittedName>
</protein>
<evidence type="ECO:0000256" key="3">
    <source>
        <dbReference type="ARBA" id="ARBA00022827"/>
    </source>
</evidence>
<evidence type="ECO:0000313" key="8">
    <source>
        <dbReference type="Proteomes" id="UP000031599"/>
    </source>
</evidence>
<dbReference type="PANTHER" id="PTHR46091:SF3">
    <property type="entry name" value="AMINE OXIDASE DOMAIN-CONTAINING PROTEIN"/>
    <property type="match status" value="1"/>
</dbReference>
<keyword evidence="2" id="KW-0732">Signal</keyword>
<dbReference type="Pfam" id="PF01593">
    <property type="entry name" value="Amino_oxidase"/>
    <property type="match status" value="1"/>
</dbReference>
<evidence type="ECO:0000256" key="1">
    <source>
        <dbReference type="ARBA" id="ARBA00022630"/>
    </source>
</evidence>
<evidence type="ECO:0000313" key="7">
    <source>
        <dbReference type="EMBL" id="KIG14506.1"/>
    </source>
</evidence>
<keyword evidence="1" id="KW-0285">Flavoprotein</keyword>